<dbReference type="GO" id="GO:0008878">
    <property type="term" value="F:glucose-1-phosphate adenylyltransferase activity"/>
    <property type="evidence" value="ECO:0007669"/>
    <property type="project" value="InterPro"/>
</dbReference>
<organism evidence="5 6">
    <name type="scientific">Enterococcus canintestini</name>
    <dbReference type="NCBI Taxonomy" id="317010"/>
    <lineage>
        <taxon>Bacteria</taxon>
        <taxon>Bacillati</taxon>
        <taxon>Bacillota</taxon>
        <taxon>Bacilli</taxon>
        <taxon>Lactobacillales</taxon>
        <taxon>Enterococcaceae</taxon>
        <taxon>Enterococcus</taxon>
    </lineage>
</organism>
<dbReference type="Pfam" id="PF00483">
    <property type="entry name" value="NTP_transferase"/>
    <property type="match status" value="1"/>
</dbReference>
<dbReference type="RefSeq" id="WP_095005816.1">
    <property type="nucleotide sequence ID" value="NZ_LHUG01000001.1"/>
</dbReference>
<dbReference type="InterPro" id="IPR011832">
    <property type="entry name" value="GlgDAde_trans"/>
</dbReference>
<dbReference type="SUPFAM" id="SSF51161">
    <property type="entry name" value="Trimeric LpxA-like enzymes"/>
    <property type="match status" value="1"/>
</dbReference>
<name>A0A267HXH4_9ENTE</name>
<dbReference type="Pfam" id="PF24894">
    <property type="entry name" value="Hexapep_GlmU"/>
    <property type="match status" value="1"/>
</dbReference>
<evidence type="ECO:0000259" key="4">
    <source>
        <dbReference type="Pfam" id="PF24894"/>
    </source>
</evidence>
<dbReference type="Proteomes" id="UP000216797">
    <property type="component" value="Unassembled WGS sequence"/>
</dbReference>
<evidence type="ECO:0000256" key="2">
    <source>
        <dbReference type="ARBA" id="ARBA00023056"/>
    </source>
</evidence>
<dbReference type="InterPro" id="IPR005835">
    <property type="entry name" value="NTP_transferase_dom"/>
</dbReference>
<evidence type="ECO:0000313" key="5">
    <source>
        <dbReference type="EMBL" id="PAB02213.1"/>
    </source>
</evidence>
<feature type="domain" description="Glucose-1-phosphate adenylyltransferase/Bifunctional protein GlmU-like C-terminal hexapeptide" evidence="4">
    <location>
        <begin position="289"/>
        <end position="357"/>
    </location>
</feature>
<protein>
    <submittedName>
        <fullName evidence="5">Glucose-1-phosphate adenylyltransferase</fullName>
    </submittedName>
</protein>
<dbReference type="InterPro" id="IPR056818">
    <property type="entry name" value="GlmU/GlgC-like_hexapep"/>
</dbReference>
<dbReference type="AlphaFoldDB" id="A0A267HXH4"/>
<feature type="domain" description="Nucleotidyl transferase" evidence="3">
    <location>
        <begin position="19"/>
        <end position="157"/>
    </location>
</feature>
<keyword evidence="5" id="KW-0548">Nucleotidyltransferase</keyword>
<proteinExistence type="inferred from homology"/>
<reference evidence="5 6" key="1">
    <citation type="submission" date="2015-08" db="EMBL/GenBank/DDBJ databases">
        <title>Enterococcus genome sequence.</title>
        <authorList>
            <person name="Acedo J.Z."/>
            <person name="Vederas J.C."/>
        </authorList>
    </citation>
    <scope>NUCLEOTIDE SEQUENCE [LARGE SCALE GENOMIC DNA]</scope>
    <source>
        <strain evidence="5 6">49</strain>
    </source>
</reference>
<dbReference type="CDD" id="cd04651">
    <property type="entry name" value="LbH_G1P_AT_C"/>
    <property type="match status" value="1"/>
</dbReference>
<sequence>MRTNKMCAILGNLHRYNELLPLTENRPLATLPFDCKYRLIDFNLSSIVNANISTVFMVFNEGETQSVFDHIGGGKEWNLDSVRNRFFIHVYQDFLKQKAENKHYYDTLIDYLQKSKSEYTVFMGSKMLCNIDLRAVLKIHQMQANDMTVVYKRMPKSQVYPTDMVLELEENGKILHATQAKDSNLTDAVNLCADIYIVQTERLIEALSQGQNEGVSVNLESFLRSKITSVKSSAYEYTGYLNNIFDIHSYYQANMDMLDPQKFSSLLYSSKKIYTKLKNEVPTYYAPTSQVENSQFATGSIIEGTVRNSLVSRHTVISEDAVVEDAIVMANNKIGAGATVKYAILDKAVQVAPGVKIIGTKEEPIVIKKQSHIISDVYGGE</sequence>
<keyword evidence="6" id="KW-1185">Reference proteome</keyword>
<accession>A0A267HXH4</accession>
<dbReference type="NCBIfam" id="TIGR02092">
    <property type="entry name" value="glgD"/>
    <property type="match status" value="1"/>
</dbReference>
<dbReference type="GO" id="GO:0005978">
    <property type="term" value="P:glycogen biosynthetic process"/>
    <property type="evidence" value="ECO:0007669"/>
    <property type="project" value="UniProtKB-KW"/>
</dbReference>
<dbReference type="Gene3D" id="3.90.550.10">
    <property type="entry name" value="Spore Coat Polysaccharide Biosynthesis Protein SpsA, Chain A"/>
    <property type="match status" value="1"/>
</dbReference>
<dbReference type="InterPro" id="IPR011004">
    <property type="entry name" value="Trimer_LpxA-like_sf"/>
</dbReference>
<evidence type="ECO:0000313" key="6">
    <source>
        <dbReference type="Proteomes" id="UP000216797"/>
    </source>
</evidence>
<comment type="similarity">
    <text evidence="1">Belongs to the bacterial/plant glucose-1-phosphate adenylyltransferase family.</text>
</comment>
<keyword evidence="5" id="KW-0808">Transferase</keyword>
<dbReference type="SUPFAM" id="SSF53448">
    <property type="entry name" value="Nucleotide-diphospho-sugar transferases"/>
    <property type="match status" value="1"/>
</dbReference>
<gene>
    <name evidence="5" type="ORF">AKL21_01450</name>
</gene>
<dbReference type="PANTHER" id="PTHR43523">
    <property type="entry name" value="GLUCOSE-1-PHOSPHATE ADENYLYLTRANSFERASE-RELATED"/>
    <property type="match status" value="1"/>
</dbReference>
<dbReference type="EMBL" id="LHUG01000001">
    <property type="protein sequence ID" value="PAB02213.1"/>
    <property type="molecule type" value="Genomic_DNA"/>
</dbReference>
<dbReference type="PANTHER" id="PTHR43523:SF6">
    <property type="entry name" value="GLYCOGEN BIOSYNTHESIS PROTEIN GLGD"/>
    <property type="match status" value="1"/>
</dbReference>
<dbReference type="InterPro" id="IPR011831">
    <property type="entry name" value="ADP-Glc_PPase"/>
</dbReference>
<comment type="caution">
    <text evidence="5">The sequence shown here is derived from an EMBL/GenBank/DDBJ whole genome shotgun (WGS) entry which is preliminary data.</text>
</comment>
<evidence type="ECO:0000256" key="1">
    <source>
        <dbReference type="ARBA" id="ARBA00010443"/>
    </source>
</evidence>
<evidence type="ECO:0000259" key="3">
    <source>
        <dbReference type="Pfam" id="PF00483"/>
    </source>
</evidence>
<keyword evidence="2" id="KW-0320">Glycogen biosynthesis</keyword>
<dbReference type="InterPro" id="IPR029044">
    <property type="entry name" value="Nucleotide-diphossugar_trans"/>
</dbReference>
<dbReference type="Gene3D" id="2.160.10.10">
    <property type="entry name" value="Hexapeptide repeat proteins"/>
    <property type="match status" value="1"/>
</dbReference>